<keyword evidence="4" id="KW-0456">Lyase</keyword>
<comment type="similarity">
    <text evidence="1">Belongs to the Gfa family.</text>
</comment>
<evidence type="ECO:0000256" key="2">
    <source>
        <dbReference type="ARBA" id="ARBA00022723"/>
    </source>
</evidence>
<name>A0ABT3P801_9ALTE</name>
<evidence type="ECO:0000256" key="1">
    <source>
        <dbReference type="ARBA" id="ARBA00005495"/>
    </source>
</evidence>
<keyword evidence="2" id="KW-0479">Metal-binding</keyword>
<dbReference type="InterPro" id="IPR006913">
    <property type="entry name" value="CENP-V/GFA"/>
</dbReference>
<gene>
    <name evidence="6" type="ORF">OPS25_10345</name>
</gene>
<evidence type="ECO:0000313" key="6">
    <source>
        <dbReference type="EMBL" id="MCW8108892.1"/>
    </source>
</evidence>
<proteinExistence type="inferred from homology"/>
<evidence type="ECO:0000259" key="5">
    <source>
        <dbReference type="PROSITE" id="PS51891"/>
    </source>
</evidence>
<evidence type="ECO:0000313" key="7">
    <source>
        <dbReference type="Proteomes" id="UP001142810"/>
    </source>
</evidence>
<sequence length="139" mass="15701">MKDRPHQAKCLCESVTLSIAESISELHVCHCSMCRQWGGGPMIVASCGTDVTFEGKQNIERYHSSEWAERGFCKRCGTHLFYHYLESGNYFVPAGLMKLPESVHMASQIFIDEKPHYYEFSNATTNMTGAEVMAKYSDS</sequence>
<dbReference type="Pfam" id="PF04828">
    <property type="entry name" value="GFA"/>
    <property type="match status" value="1"/>
</dbReference>
<dbReference type="RefSeq" id="WP_265617643.1">
    <property type="nucleotide sequence ID" value="NZ_JAPFRD010000011.1"/>
</dbReference>
<dbReference type="EMBL" id="JAPFRD010000011">
    <property type="protein sequence ID" value="MCW8108892.1"/>
    <property type="molecule type" value="Genomic_DNA"/>
</dbReference>
<dbReference type="PANTHER" id="PTHR33337">
    <property type="entry name" value="GFA DOMAIN-CONTAINING PROTEIN"/>
    <property type="match status" value="1"/>
</dbReference>
<dbReference type="InterPro" id="IPR011057">
    <property type="entry name" value="Mss4-like_sf"/>
</dbReference>
<dbReference type="Proteomes" id="UP001142810">
    <property type="component" value="Unassembled WGS sequence"/>
</dbReference>
<comment type="caution">
    <text evidence="6">The sequence shown here is derived from an EMBL/GenBank/DDBJ whole genome shotgun (WGS) entry which is preliminary data.</text>
</comment>
<evidence type="ECO:0000256" key="3">
    <source>
        <dbReference type="ARBA" id="ARBA00022833"/>
    </source>
</evidence>
<keyword evidence="3" id="KW-0862">Zinc</keyword>
<protein>
    <submittedName>
        <fullName evidence="6">GFA family protein</fullName>
    </submittedName>
</protein>
<feature type="domain" description="CENP-V/GFA" evidence="5">
    <location>
        <begin position="6"/>
        <end position="119"/>
    </location>
</feature>
<keyword evidence="7" id="KW-1185">Reference proteome</keyword>
<reference evidence="6" key="1">
    <citation type="submission" date="2022-11" db="EMBL/GenBank/DDBJ databases">
        <title>Alteromonas sp. nov., isolated from sea water of the Qingdao.</title>
        <authorList>
            <person name="Wang Q."/>
        </authorList>
    </citation>
    <scope>NUCLEOTIDE SEQUENCE</scope>
    <source>
        <strain evidence="6">ASW11-7</strain>
    </source>
</reference>
<dbReference type="Gene3D" id="3.90.1590.10">
    <property type="entry name" value="glutathione-dependent formaldehyde- activating enzyme (gfa)"/>
    <property type="match status" value="1"/>
</dbReference>
<dbReference type="SUPFAM" id="SSF51316">
    <property type="entry name" value="Mss4-like"/>
    <property type="match status" value="1"/>
</dbReference>
<dbReference type="PROSITE" id="PS51891">
    <property type="entry name" value="CENP_V_GFA"/>
    <property type="match status" value="1"/>
</dbReference>
<dbReference type="PANTHER" id="PTHR33337:SF40">
    <property type="entry name" value="CENP-V_GFA DOMAIN-CONTAINING PROTEIN-RELATED"/>
    <property type="match status" value="1"/>
</dbReference>
<organism evidence="6 7">
    <name type="scientific">Alteromonas aquimaris</name>
    <dbReference type="NCBI Taxonomy" id="2998417"/>
    <lineage>
        <taxon>Bacteria</taxon>
        <taxon>Pseudomonadati</taxon>
        <taxon>Pseudomonadota</taxon>
        <taxon>Gammaproteobacteria</taxon>
        <taxon>Alteromonadales</taxon>
        <taxon>Alteromonadaceae</taxon>
        <taxon>Alteromonas/Salinimonas group</taxon>
        <taxon>Alteromonas</taxon>
    </lineage>
</organism>
<evidence type="ECO:0000256" key="4">
    <source>
        <dbReference type="ARBA" id="ARBA00023239"/>
    </source>
</evidence>
<accession>A0ABT3P801</accession>